<keyword evidence="3" id="KW-1003">Cell membrane</keyword>
<dbReference type="EMBL" id="CP032698">
    <property type="protein sequence ID" value="AYG83627.1"/>
    <property type="molecule type" value="Genomic_DNA"/>
</dbReference>
<dbReference type="AlphaFoldDB" id="A0A387HRJ6"/>
<name>A0A387HRJ6_9ACTN</name>
<feature type="transmembrane region" description="Helical" evidence="8">
    <location>
        <begin position="84"/>
        <end position="102"/>
    </location>
</feature>
<sequence>MPYVLLACAIGSEIVATSALKYSEGFTRLWPSLITGVGYLLAFFLLSLTLKSLSVGTAYAIWSGVGTAVIAAVGMVFMGEAMTAAKIAGIALIIGGVVLLNLGGAAH</sequence>
<dbReference type="InterPro" id="IPR045324">
    <property type="entry name" value="Small_multidrug_res"/>
</dbReference>
<gene>
    <name evidence="9" type="primary">emrE</name>
    <name evidence="9" type="ORF">DWB77_05825</name>
</gene>
<comment type="similarity">
    <text evidence="7">Belongs to the drug/metabolite transporter (DMT) superfamily. Small multidrug resistance (SMR) (TC 2.A.7.1) family.</text>
</comment>
<evidence type="ECO:0000256" key="3">
    <source>
        <dbReference type="ARBA" id="ARBA00022475"/>
    </source>
</evidence>
<dbReference type="FunFam" id="1.10.3730.20:FF:000001">
    <property type="entry name" value="Quaternary ammonium compound resistance transporter SugE"/>
    <property type="match status" value="1"/>
</dbReference>
<evidence type="ECO:0000256" key="1">
    <source>
        <dbReference type="ARBA" id="ARBA00004651"/>
    </source>
</evidence>
<organism evidence="9 10">
    <name type="scientific">Streptomyces hundungensis</name>
    <dbReference type="NCBI Taxonomy" id="1077946"/>
    <lineage>
        <taxon>Bacteria</taxon>
        <taxon>Bacillati</taxon>
        <taxon>Actinomycetota</taxon>
        <taxon>Actinomycetes</taxon>
        <taxon>Kitasatosporales</taxon>
        <taxon>Streptomycetaceae</taxon>
        <taxon>Streptomyces</taxon>
    </lineage>
</organism>
<reference evidence="9 10" key="1">
    <citation type="submission" date="2018-10" db="EMBL/GenBank/DDBJ databases">
        <title>Relationship between Morphology and Antimicrobial Activity in Streptomyces.</title>
        <authorList>
            <person name="Kang H.J."/>
            <person name="Kim S.B."/>
        </authorList>
    </citation>
    <scope>NUCLEOTIDE SEQUENCE [LARGE SCALE GENOMIC DNA]</scope>
    <source>
        <strain evidence="9 10">BH38</strain>
    </source>
</reference>
<dbReference type="Proteomes" id="UP000271554">
    <property type="component" value="Chromosome"/>
</dbReference>
<comment type="subcellular location">
    <subcellularLocation>
        <location evidence="1 7">Cell membrane</location>
        <topology evidence="1 7">Multi-pass membrane protein</topology>
    </subcellularLocation>
</comment>
<keyword evidence="2" id="KW-0813">Transport</keyword>
<feature type="transmembrane region" description="Helical" evidence="8">
    <location>
        <begin position="29"/>
        <end position="50"/>
    </location>
</feature>
<keyword evidence="5 8" id="KW-1133">Transmembrane helix</keyword>
<evidence type="ECO:0000256" key="8">
    <source>
        <dbReference type="SAM" id="Phobius"/>
    </source>
</evidence>
<dbReference type="GO" id="GO:0022857">
    <property type="term" value="F:transmembrane transporter activity"/>
    <property type="evidence" value="ECO:0007669"/>
    <property type="project" value="InterPro"/>
</dbReference>
<evidence type="ECO:0000313" key="10">
    <source>
        <dbReference type="Proteomes" id="UP000271554"/>
    </source>
</evidence>
<dbReference type="SUPFAM" id="SSF103481">
    <property type="entry name" value="Multidrug resistance efflux transporter EmrE"/>
    <property type="match status" value="1"/>
</dbReference>
<dbReference type="RefSeq" id="WP_120724521.1">
    <property type="nucleotide sequence ID" value="NZ_CP032698.1"/>
</dbReference>
<evidence type="ECO:0000256" key="6">
    <source>
        <dbReference type="ARBA" id="ARBA00023136"/>
    </source>
</evidence>
<dbReference type="GO" id="GO:0005886">
    <property type="term" value="C:plasma membrane"/>
    <property type="evidence" value="ECO:0007669"/>
    <property type="project" value="UniProtKB-SubCell"/>
</dbReference>
<evidence type="ECO:0000313" key="9">
    <source>
        <dbReference type="EMBL" id="AYG83627.1"/>
    </source>
</evidence>
<evidence type="ECO:0000256" key="4">
    <source>
        <dbReference type="ARBA" id="ARBA00022692"/>
    </source>
</evidence>
<proteinExistence type="inferred from homology"/>
<dbReference type="PANTHER" id="PTHR30561:SF1">
    <property type="entry name" value="MULTIDRUG TRANSPORTER EMRE"/>
    <property type="match status" value="1"/>
</dbReference>
<evidence type="ECO:0000256" key="2">
    <source>
        <dbReference type="ARBA" id="ARBA00022448"/>
    </source>
</evidence>
<evidence type="ECO:0000256" key="7">
    <source>
        <dbReference type="RuleBase" id="RU003942"/>
    </source>
</evidence>
<keyword evidence="6 8" id="KW-0472">Membrane</keyword>
<evidence type="ECO:0000256" key="5">
    <source>
        <dbReference type="ARBA" id="ARBA00022989"/>
    </source>
</evidence>
<dbReference type="Gene3D" id="1.10.3730.20">
    <property type="match status" value="1"/>
</dbReference>
<dbReference type="Pfam" id="PF00893">
    <property type="entry name" value="Multi_Drug_Res"/>
    <property type="match status" value="1"/>
</dbReference>
<keyword evidence="4 7" id="KW-0812">Transmembrane</keyword>
<dbReference type="PANTHER" id="PTHR30561">
    <property type="entry name" value="SMR FAMILY PROTON-DEPENDENT DRUG EFFLUX TRANSPORTER SUGE"/>
    <property type="match status" value="1"/>
</dbReference>
<feature type="transmembrane region" description="Helical" evidence="8">
    <location>
        <begin position="57"/>
        <end position="78"/>
    </location>
</feature>
<dbReference type="InterPro" id="IPR037185">
    <property type="entry name" value="EmrE-like"/>
</dbReference>
<protein>
    <submittedName>
        <fullName evidence="9">Multidrug transporter EmrE</fullName>
    </submittedName>
</protein>
<accession>A0A387HRJ6</accession>
<dbReference type="OrthoDB" id="21828at2"/>
<dbReference type="KEGG" id="shun:DWB77_05825"/>
<dbReference type="InterPro" id="IPR000390">
    <property type="entry name" value="Small_drug/metabolite_transptr"/>
</dbReference>
<keyword evidence="10" id="KW-1185">Reference proteome</keyword>